<feature type="domain" description="PRC-barrel" evidence="1">
    <location>
        <begin position="3"/>
        <end position="76"/>
    </location>
</feature>
<dbReference type="Pfam" id="PF05239">
    <property type="entry name" value="PRC"/>
    <property type="match status" value="1"/>
</dbReference>
<gene>
    <name evidence="2" type="ORF">H8689_06085</name>
</gene>
<dbReference type="PANTHER" id="PTHR40061:SF1">
    <property type="entry name" value="SPORULATION PROTEIN YLMC-RELATED"/>
    <property type="match status" value="1"/>
</dbReference>
<name>A0A926IMJ9_9FIRM</name>
<dbReference type="AlphaFoldDB" id="A0A926IMJ9"/>
<dbReference type="RefSeq" id="WP_249323537.1">
    <property type="nucleotide sequence ID" value="NZ_JACRTK010000002.1"/>
</dbReference>
<dbReference type="EMBL" id="JACRTK010000002">
    <property type="protein sequence ID" value="MBC8590701.1"/>
    <property type="molecule type" value="Genomic_DNA"/>
</dbReference>
<dbReference type="InterPro" id="IPR011033">
    <property type="entry name" value="PRC_barrel-like_sf"/>
</dbReference>
<dbReference type="NCBIfam" id="TIGR02888">
    <property type="entry name" value="spore_YlmC_YmxH"/>
    <property type="match status" value="1"/>
</dbReference>
<keyword evidence="3" id="KW-1185">Reference proteome</keyword>
<proteinExistence type="predicted"/>
<dbReference type="SUPFAM" id="SSF50346">
    <property type="entry name" value="PRC-barrel domain"/>
    <property type="match status" value="1"/>
</dbReference>
<sequence>MLKVSDVRMKEVINIANGQRMGYIEDFEIDLDNGKIVAMIMSDNGKSLGLFSKPNDIVINWKDIVMIGTDTILIDFDV</sequence>
<comment type="caution">
    <text evidence="2">The sequence shown here is derived from an EMBL/GenBank/DDBJ whole genome shotgun (WGS) entry which is preliminary data.</text>
</comment>
<dbReference type="PANTHER" id="PTHR40061">
    <property type="entry name" value="SPORULATION PROTEIN YLMC-RELATED"/>
    <property type="match status" value="1"/>
</dbReference>
<evidence type="ECO:0000313" key="2">
    <source>
        <dbReference type="EMBL" id="MBC8590701.1"/>
    </source>
</evidence>
<reference evidence="2 3" key="1">
    <citation type="submission" date="2020-08" db="EMBL/GenBank/DDBJ databases">
        <title>Genome public.</title>
        <authorList>
            <person name="Liu C."/>
            <person name="Sun Q."/>
        </authorList>
    </citation>
    <scope>NUCLEOTIDE SEQUENCE [LARGE SCALE GENOMIC DNA]</scope>
    <source>
        <strain evidence="2 3">NSJ-26</strain>
    </source>
</reference>
<accession>A0A926IMJ9</accession>
<dbReference type="InterPro" id="IPR027275">
    <property type="entry name" value="PRC-brl_dom"/>
</dbReference>
<protein>
    <submittedName>
        <fullName evidence="2">YlmC/YmxH family sporulation protein</fullName>
    </submittedName>
</protein>
<organism evidence="2 3">
    <name type="scientific">Wansuia hejianensis</name>
    <dbReference type="NCBI Taxonomy" id="2763667"/>
    <lineage>
        <taxon>Bacteria</taxon>
        <taxon>Bacillati</taxon>
        <taxon>Bacillota</taxon>
        <taxon>Clostridia</taxon>
        <taxon>Lachnospirales</taxon>
        <taxon>Lachnospiraceae</taxon>
        <taxon>Wansuia</taxon>
    </lineage>
</organism>
<evidence type="ECO:0000259" key="1">
    <source>
        <dbReference type="Pfam" id="PF05239"/>
    </source>
</evidence>
<dbReference type="Proteomes" id="UP000601522">
    <property type="component" value="Unassembled WGS sequence"/>
</dbReference>
<dbReference type="Gene3D" id="2.30.30.240">
    <property type="entry name" value="PRC-barrel domain"/>
    <property type="match status" value="1"/>
</dbReference>
<evidence type="ECO:0000313" key="3">
    <source>
        <dbReference type="Proteomes" id="UP000601522"/>
    </source>
</evidence>
<dbReference type="InterPro" id="IPR014238">
    <property type="entry name" value="Spore_YlmC/YmxH"/>
</dbReference>